<dbReference type="Pfam" id="PF20517">
    <property type="entry name" value="TMEM127"/>
    <property type="match status" value="1"/>
</dbReference>
<protein>
    <recommendedName>
        <fullName evidence="3">Transmembrane protein 127 transmembrane region domain-containing protein</fullName>
    </recommendedName>
</protein>
<feature type="domain" description="Transmembrane protein 127 transmembrane region" evidence="3">
    <location>
        <begin position="57"/>
        <end position="170"/>
    </location>
</feature>
<dbReference type="GO" id="GO:0032007">
    <property type="term" value="P:negative regulation of TOR signaling"/>
    <property type="evidence" value="ECO:0007669"/>
    <property type="project" value="InterPro"/>
</dbReference>
<name>F6PNP3_CIOIN</name>
<dbReference type="GO" id="GO:0016020">
    <property type="term" value="C:membrane"/>
    <property type="evidence" value="ECO:0000318"/>
    <property type="project" value="GO_Central"/>
</dbReference>
<evidence type="ECO:0000256" key="1">
    <source>
        <dbReference type="SAM" id="MobiDB-lite"/>
    </source>
</evidence>
<feature type="transmembrane region" description="Helical" evidence="2">
    <location>
        <begin position="65"/>
        <end position="90"/>
    </location>
</feature>
<dbReference type="OMA" id="CVFWVIA"/>
<dbReference type="InterPro" id="IPR033331">
    <property type="entry name" value="TMEM127"/>
</dbReference>
<dbReference type="InParanoid" id="F6PNP3"/>
<feature type="region of interest" description="Disordered" evidence="1">
    <location>
        <begin position="180"/>
        <end position="206"/>
    </location>
</feature>
<keyword evidence="2" id="KW-0812">Transmembrane</keyword>
<feature type="transmembrane region" description="Helical" evidence="2">
    <location>
        <begin position="102"/>
        <end position="123"/>
    </location>
</feature>
<evidence type="ECO:0000313" key="4">
    <source>
        <dbReference type="Ensembl" id="ENSCINP00000004745.3"/>
    </source>
</evidence>
<dbReference type="AlphaFoldDB" id="F6PNP3"/>
<dbReference type="PANTHER" id="PTHR28358:SF1">
    <property type="entry name" value="TRANSMEMBRANE PROTEIN 127"/>
    <property type="match status" value="1"/>
</dbReference>
<keyword evidence="5" id="KW-1185">Reference proteome</keyword>
<feature type="transmembrane region" description="Helical" evidence="2">
    <location>
        <begin position="143"/>
        <end position="164"/>
    </location>
</feature>
<dbReference type="GO" id="GO:0008285">
    <property type="term" value="P:negative regulation of cell population proliferation"/>
    <property type="evidence" value="ECO:0007669"/>
    <property type="project" value="InterPro"/>
</dbReference>
<dbReference type="GeneTree" id="ENSGT00390000005154"/>
<reference evidence="4" key="2">
    <citation type="journal article" date="2008" name="Genome Biol.">
        <title>Improved genome assembly and evidence-based global gene model set for the chordate Ciona intestinalis: new insight into intron and operon populations.</title>
        <authorList>
            <person name="Satou Y."/>
            <person name="Mineta K."/>
            <person name="Ogasawara M."/>
            <person name="Sasakura Y."/>
            <person name="Shoguchi E."/>
            <person name="Ueno K."/>
            <person name="Yamada L."/>
            <person name="Matsumoto J."/>
            <person name="Wasserscheid J."/>
            <person name="Dewar K."/>
            <person name="Wiley G.B."/>
            <person name="Macmil S.L."/>
            <person name="Roe B.A."/>
            <person name="Zeller R.W."/>
            <person name="Hastings K.E."/>
            <person name="Lemaire P."/>
            <person name="Lindquist E."/>
            <person name="Endo T."/>
            <person name="Hotta K."/>
            <person name="Inaba K."/>
        </authorList>
    </citation>
    <scope>NUCLEOTIDE SEQUENCE [LARGE SCALE GENOMIC DNA]</scope>
    <source>
        <strain evidence="4">wild type</strain>
    </source>
</reference>
<dbReference type="GO" id="GO:0032006">
    <property type="term" value="P:regulation of TOR signaling"/>
    <property type="evidence" value="ECO:0000318"/>
    <property type="project" value="GO_Central"/>
</dbReference>
<reference evidence="5" key="1">
    <citation type="journal article" date="2002" name="Science">
        <title>The draft genome of Ciona intestinalis: insights into chordate and vertebrate origins.</title>
        <authorList>
            <person name="Dehal P."/>
            <person name="Satou Y."/>
            <person name="Campbell R.K."/>
            <person name="Chapman J."/>
            <person name="Degnan B."/>
            <person name="De Tomaso A."/>
            <person name="Davidson B."/>
            <person name="Di Gregorio A."/>
            <person name="Gelpke M."/>
            <person name="Goodstein D.M."/>
            <person name="Harafuji N."/>
            <person name="Hastings K.E."/>
            <person name="Ho I."/>
            <person name="Hotta K."/>
            <person name="Huang W."/>
            <person name="Kawashima T."/>
            <person name="Lemaire P."/>
            <person name="Martinez D."/>
            <person name="Meinertzhagen I.A."/>
            <person name="Necula S."/>
            <person name="Nonaka M."/>
            <person name="Putnam N."/>
            <person name="Rash S."/>
            <person name="Saiga H."/>
            <person name="Satake M."/>
            <person name="Terry A."/>
            <person name="Yamada L."/>
            <person name="Wang H.G."/>
            <person name="Awazu S."/>
            <person name="Azumi K."/>
            <person name="Boore J."/>
            <person name="Branno M."/>
            <person name="Chin-Bow S."/>
            <person name="DeSantis R."/>
            <person name="Doyle S."/>
            <person name="Francino P."/>
            <person name="Keys D.N."/>
            <person name="Haga S."/>
            <person name="Hayashi H."/>
            <person name="Hino K."/>
            <person name="Imai K.S."/>
            <person name="Inaba K."/>
            <person name="Kano S."/>
            <person name="Kobayashi K."/>
            <person name="Kobayashi M."/>
            <person name="Lee B.I."/>
            <person name="Makabe K.W."/>
            <person name="Manohar C."/>
            <person name="Matassi G."/>
            <person name="Medina M."/>
            <person name="Mochizuki Y."/>
            <person name="Mount S."/>
            <person name="Morishita T."/>
            <person name="Miura S."/>
            <person name="Nakayama A."/>
            <person name="Nishizaka S."/>
            <person name="Nomoto H."/>
            <person name="Ohta F."/>
            <person name="Oishi K."/>
            <person name="Rigoutsos I."/>
            <person name="Sano M."/>
            <person name="Sasaki A."/>
            <person name="Sasakura Y."/>
            <person name="Shoguchi E."/>
            <person name="Shin-i T."/>
            <person name="Spagnuolo A."/>
            <person name="Stainier D."/>
            <person name="Suzuki M.M."/>
            <person name="Tassy O."/>
            <person name="Takatori N."/>
            <person name="Tokuoka M."/>
            <person name="Yagi K."/>
            <person name="Yoshizaki F."/>
            <person name="Wada S."/>
            <person name="Zhang C."/>
            <person name="Hyatt P.D."/>
            <person name="Larimer F."/>
            <person name="Detter C."/>
            <person name="Doggett N."/>
            <person name="Glavina T."/>
            <person name="Hawkins T."/>
            <person name="Richardson P."/>
            <person name="Lucas S."/>
            <person name="Kohara Y."/>
            <person name="Levine M."/>
            <person name="Satoh N."/>
            <person name="Rokhsar D.S."/>
        </authorList>
    </citation>
    <scope>NUCLEOTIDE SEQUENCE [LARGE SCALE GENOMIC DNA]</scope>
</reference>
<dbReference type="Ensembl" id="ENSCINT00000004745.3">
    <property type="protein sequence ID" value="ENSCINP00000004745.3"/>
    <property type="gene ID" value="ENSCING00000002333.3"/>
</dbReference>
<sequence length="206" mass="23031">EKNILSAILGTATIVVLCASLAEPMWFELKGGQCCHSFLGLKTFFSTIGTGYFQQHCINSRTLTLIQVIIVFCFLAIIMSLFSFILDVIAPRHKPFWKVLKRYSFGYVSTVLLCATMVGFSYWASQEIFTLQYQHRLYEGSKVTVSFSIGVYLIACAGGIAVLATASNLMRQYPTDEEEQAARLMEEESEDETTWSSSGRPPPYAP</sequence>
<dbReference type="InterPro" id="IPR046795">
    <property type="entry name" value="TMEM127_TM"/>
</dbReference>
<dbReference type="HOGENOM" id="CLU_065451_0_0_1"/>
<evidence type="ECO:0000256" key="2">
    <source>
        <dbReference type="SAM" id="Phobius"/>
    </source>
</evidence>
<reference evidence="4" key="3">
    <citation type="submission" date="2025-08" db="UniProtKB">
        <authorList>
            <consortium name="Ensembl"/>
        </authorList>
    </citation>
    <scope>IDENTIFICATION</scope>
</reference>
<keyword evidence="2" id="KW-1133">Transmembrane helix</keyword>
<proteinExistence type="predicted"/>
<reference evidence="4" key="4">
    <citation type="submission" date="2025-09" db="UniProtKB">
        <authorList>
            <consortium name="Ensembl"/>
        </authorList>
    </citation>
    <scope>IDENTIFICATION</scope>
</reference>
<dbReference type="PANTHER" id="PTHR28358">
    <property type="entry name" value="TRANSMEMBRANE PROTEIN 127"/>
    <property type="match status" value="1"/>
</dbReference>
<dbReference type="Proteomes" id="UP000008144">
    <property type="component" value="Chromosome 7"/>
</dbReference>
<keyword evidence="2" id="KW-0472">Membrane</keyword>
<evidence type="ECO:0000259" key="3">
    <source>
        <dbReference type="Pfam" id="PF20517"/>
    </source>
</evidence>
<accession>F6PNP3</accession>
<dbReference type="STRING" id="7719.ENSCINP00000004745"/>
<evidence type="ECO:0000313" key="5">
    <source>
        <dbReference type="Proteomes" id="UP000008144"/>
    </source>
</evidence>
<dbReference type="EMBL" id="EAAA01002523">
    <property type="status" value="NOT_ANNOTATED_CDS"/>
    <property type="molecule type" value="Genomic_DNA"/>
</dbReference>
<organism evidence="4 5">
    <name type="scientific">Ciona intestinalis</name>
    <name type="common">Transparent sea squirt</name>
    <name type="synonym">Ascidia intestinalis</name>
    <dbReference type="NCBI Taxonomy" id="7719"/>
    <lineage>
        <taxon>Eukaryota</taxon>
        <taxon>Metazoa</taxon>
        <taxon>Chordata</taxon>
        <taxon>Tunicata</taxon>
        <taxon>Ascidiacea</taxon>
        <taxon>Phlebobranchia</taxon>
        <taxon>Cionidae</taxon>
        <taxon>Ciona</taxon>
    </lineage>
</organism>